<dbReference type="Proteomes" id="UP001500454">
    <property type="component" value="Unassembled WGS sequence"/>
</dbReference>
<comment type="caution">
    <text evidence="2">The sequence shown here is derived from an EMBL/GenBank/DDBJ whole genome shotgun (WGS) entry which is preliminary data.</text>
</comment>
<organism evidence="2 3">
    <name type="scientific">Hymenobacter koreensis</name>
    <dbReference type="NCBI Taxonomy" id="1084523"/>
    <lineage>
        <taxon>Bacteria</taxon>
        <taxon>Pseudomonadati</taxon>
        <taxon>Bacteroidota</taxon>
        <taxon>Cytophagia</taxon>
        <taxon>Cytophagales</taxon>
        <taxon>Hymenobacteraceae</taxon>
        <taxon>Hymenobacter</taxon>
    </lineage>
</organism>
<feature type="signal peptide" evidence="1">
    <location>
        <begin position="1"/>
        <end position="17"/>
    </location>
</feature>
<name>A0ABP8IYJ3_9BACT</name>
<protein>
    <recommendedName>
        <fullName evidence="4">DUF2147 domain-containing protein</fullName>
    </recommendedName>
</protein>
<keyword evidence="3" id="KW-1185">Reference proteome</keyword>
<feature type="chain" id="PRO_5046493713" description="DUF2147 domain-containing protein" evidence="1">
    <location>
        <begin position="18"/>
        <end position="142"/>
    </location>
</feature>
<keyword evidence="1" id="KW-0732">Signal</keyword>
<reference evidence="3" key="1">
    <citation type="journal article" date="2019" name="Int. J. Syst. Evol. Microbiol.">
        <title>The Global Catalogue of Microorganisms (GCM) 10K type strain sequencing project: providing services to taxonomists for standard genome sequencing and annotation.</title>
        <authorList>
            <consortium name="The Broad Institute Genomics Platform"/>
            <consortium name="The Broad Institute Genome Sequencing Center for Infectious Disease"/>
            <person name="Wu L."/>
            <person name="Ma J."/>
        </authorList>
    </citation>
    <scope>NUCLEOTIDE SEQUENCE [LARGE SCALE GENOMIC DNA]</scope>
    <source>
        <strain evidence="3">JCM 17924</strain>
    </source>
</reference>
<evidence type="ECO:0000256" key="1">
    <source>
        <dbReference type="SAM" id="SignalP"/>
    </source>
</evidence>
<sequence>MFKLLLFPLLLTVAVVAAPSKTKSVHWAGTISNGMKGDKISFDVSPDGKKLTNLTFDGYWRCSGKLERQVVGPEGSFAIENNKVSGVVLDPPGGGGTAWRFDLQGNFSGKAAAKGTFRMNITAMGCDTYKLEWAAAPDGAAK</sequence>
<dbReference type="RefSeq" id="WP_345222934.1">
    <property type="nucleotide sequence ID" value="NZ_BAABHA010000002.1"/>
</dbReference>
<gene>
    <name evidence="2" type="ORF">GCM10023186_16070</name>
</gene>
<evidence type="ECO:0000313" key="2">
    <source>
        <dbReference type="EMBL" id="GAA4378981.1"/>
    </source>
</evidence>
<accession>A0ABP8IYJ3</accession>
<proteinExistence type="predicted"/>
<evidence type="ECO:0000313" key="3">
    <source>
        <dbReference type="Proteomes" id="UP001500454"/>
    </source>
</evidence>
<dbReference type="EMBL" id="BAABHA010000002">
    <property type="protein sequence ID" value="GAA4378981.1"/>
    <property type="molecule type" value="Genomic_DNA"/>
</dbReference>
<evidence type="ECO:0008006" key="4">
    <source>
        <dbReference type="Google" id="ProtNLM"/>
    </source>
</evidence>